<evidence type="ECO:0000313" key="2">
    <source>
        <dbReference type="EMBL" id="MBW0580363.1"/>
    </source>
</evidence>
<keyword evidence="3" id="KW-1185">Reference proteome</keyword>
<protein>
    <submittedName>
        <fullName evidence="2">Uncharacterized protein</fullName>
    </submittedName>
</protein>
<proteinExistence type="predicted"/>
<feature type="compositionally biased region" description="Polar residues" evidence="1">
    <location>
        <begin position="7"/>
        <end position="20"/>
    </location>
</feature>
<dbReference type="AlphaFoldDB" id="A0A9Q3KF07"/>
<dbReference type="Proteomes" id="UP000765509">
    <property type="component" value="Unassembled WGS sequence"/>
</dbReference>
<comment type="caution">
    <text evidence="2">The sequence shown here is derived from an EMBL/GenBank/DDBJ whole genome shotgun (WGS) entry which is preliminary data.</text>
</comment>
<evidence type="ECO:0000256" key="1">
    <source>
        <dbReference type="SAM" id="MobiDB-lite"/>
    </source>
</evidence>
<feature type="region of interest" description="Disordered" evidence="1">
    <location>
        <begin position="1"/>
        <end position="20"/>
    </location>
</feature>
<accession>A0A9Q3KF07</accession>
<evidence type="ECO:0000313" key="3">
    <source>
        <dbReference type="Proteomes" id="UP000765509"/>
    </source>
</evidence>
<sequence length="109" mass="11928">MIKVEHPQSQQVSKDQLNEQNQGIQQYQIASLSLLKAQNMLPSMVTLFQKLTGPAAELLPEGGIEPVSNLMKVESNPESLTTTHTRKRVDVSAATSRQRCIDVAGGDIL</sequence>
<dbReference type="EMBL" id="AVOT02107356">
    <property type="protein sequence ID" value="MBW0580363.1"/>
    <property type="molecule type" value="Genomic_DNA"/>
</dbReference>
<organism evidence="2 3">
    <name type="scientific">Austropuccinia psidii MF-1</name>
    <dbReference type="NCBI Taxonomy" id="1389203"/>
    <lineage>
        <taxon>Eukaryota</taxon>
        <taxon>Fungi</taxon>
        <taxon>Dikarya</taxon>
        <taxon>Basidiomycota</taxon>
        <taxon>Pucciniomycotina</taxon>
        <taxon>Pucciniomycetes</taxon>
        <taxon>Pucciniales</taxon>
        <taxon>Sphaerophragmiaceae</taxon>
        <taxon>Austropuccinia</taxon>
    </lineage>
</organism>
<reference evidence="2" key="1">
    <citation type="submission" date="2021-03" db="EMBL/GenBank/DDBJ databases">
        <title>Draft genome sequence of rust myrtle Austropuccinia psidii MF-1, a brazilian biotype.</title>
        <authorList>
            <person name="Quecine M.C."/>
            <person name="Pachon D.M.R."/>
            <person name="Bonatelli M.L."/>
            <person name="Correr F.H."/>
            <person name="Franceschini L.M."/>
            <person name="Leite T.F."/>
            <person name="Margarido G.R.A."/>
            <person name="Almeida C.A."/>
            <person name="Ferrarezi J.A."/>
            <person name="Labate C.A."/>
        </authorList>
    </citation>
    <scope>NUCLEOTIDE SEQUENCE</scope>
    <source>
        <strain evidence="2">MF-1</strain>
    </source>
</reference>
<name>A0A9Q3KF07_9BASI</name>
<gene>
    <name evidence="2" type="ORF">O181_120078</name>
</gene>